<dbReference type="RefSeq" id="WP_224199685.1">
    <property type="nucleotide sequence ID" value="NZ_NFZT01000001.1"/>
</dbReference>
<name>A0A219B6S1_9SPHN</name>
<sequence length="116" mass="13275">MSASVTPLFGDKKNKDTQVLFDRHEINQIMNLYGRMVSAGQWRDYSIDFESREARFSAFRRAADRPEISIVKRPDLARKQGLYALLGEAGQTLKRGSDLKSLMAPLERRLMKLVEA</sequence>
<dbReference type="Proteomes" id="UP000198462">
    <property type="component" value="Unassembled WGS sequence"/>
</dbReference>
<dbReference type="STRING" id="1234595.C725_0168"/>
<dbReference type="InterPro" id="IPR021252">
    <property type="entry name" value="DUF2794"/>
</dbReference>
<organism evidence="1 2">
    <name type="scientific">Pacificimonas flava</name>
    <dbReference type="NCBI Taxonomy" id="1234595"/>
    <lineage>
        <taxon>Bacteria</taxon>
        <taxon>Pseudomonadati</taxon>
        <taxon>Pseudomonadota</taxon>
        <taxon>Alphaproteobacteria</taxon>
        <taxon>Sphingomonadales</taxon>
        <taxon>Sphingosinicellaceae</taxon>
        <taxon>Pacificimonas</taxon>
    </lineage>
</organism>
<dbReference type="Pfam" id="PF10984">
    <property type="entry name" value="DUF2794"/>
    <property type="match status" value="1"/>
</dbReference>
<evidence type="ECO:0000313" key="2">
    <source>
        <dbReference type="Proteomes" id="UP000198462"/>
    </source>
</evidence>
<accession>A0A219B6S1</accession>
<evidence type="ECO:0000313" key="1">
    <source>
        <dbReference type="EMBL" id="OWV33971.1"/>
    </source>
</evidence>
<dbReference type="EMBL" id="NFZT01000001">
    <property type="protein sequence ID" value="OWV33971.1"/>
    <property type="molecule type" value="Genomic_DNA"/>
</dbReference>
<evidence type="ECO:0008006" key="3">
    <source>
        <dbReference type="Google" id="ProtNLM"/>
    </source>
</evidence>
<proteinExistence type="predicted"/>
<keyword evidence="2" id="KW-1185">Reference proteome</keyword>
<gene>
    <name evidence="1" type="ORF">B5C34_11195</name>
</gene>
<protein>
    <recommendedName>
        <fullName evidence="3">DUF2794 domain-containing protein</fullName>
    </recommendedName>
</protein>
<dbReference type="AlphaFoldDB" id="A0A219B6S1"/>
<reference evidence="2" key="1">
    <citation type="submission" date="2017-05" db="EMBL/GenBank/DDBJ databases">
        <authorList>
            <person name="Lin X."/>
        </authorList>
    </citation>
    <scope>NUCLEOTIDE SEQUENCE [LARGE SCALE GENOMIC DNA]</scope>
    <source>
        <strain evidence="2">JLT2012</strain>
    </source>
</reference>
<comment type="caution">
    <text evidence="1">The sequence shown here is derived from an EMBL/GenBank/DDBJ whole genome shotgun (WGS) entry which is preliminary data.</text>
</comment>